<evidence type="ECO:0000256" key="2">
    <source>
        <dbReference type="ARBA" id="ARBA00023015"/>
    </source>
</evidence>
<dbReference type="RefSeq" id="WP_188835517.1">
    <property type="nucleotide sequence ID" value="NZ_BMHI01000001.1"/>
</dbReference>
<evidence type="ECO:0000313" key="8">
    <source>
        <dbReference type="EMBL" id="GGB19573.1"/>
    </source>
</evidence>
<evidence type="ECO:0000259" key="7">
    <source>
        <dbReference type="Pfam" id="PF08281"/>
    </source>
</evidence>
<evidence type="ECO:0000256" key="4">
    <source>
        <dbReference type="ARBA" id="ARBA00023163"/>
    </source>
</evidence>
<dbReference type="Proteomes" id="UP000636793">
    <property type="component" value="Unassembled WGS sequence"/>
</dbReference>
<accession>A0A916SWA4</accession>
<dbReference type="GO" id="GO:0003677">
    <property type="term" value="F:DNA binding"/>
    <property type="evidence" value="ECO:0007669"/>
    <property type="project" value="InterPro"/>
</dbReference>
<dbReference type="Pfam" id="PF08281">
    <property type="entry name" value="Sigma70_r4_2"/>
    <property type="match status" value="1"/>
</dbReference>
<dbReference type="InterPro" id="IPR013324">
    <property type="entry name" value="RNA_pol_sigma_r3/r4-like"/>
</dbReference>
<feature type="transmembrane region" description="Helical" evidence="6">
    <location>
        <begin position="167"/>
        <end position="190"/>
    </location>
</feature>
<dbReference type="EMBL" id="BMHI01000001">
    <property type="protein sequence ID" value="GGB19573.1"/>
    <property type="molecule type" value="Genomic_DNA"/>
</dbReference>
<keyword evidence="9" id="KW-1185">Reference proteome</keyword>
<keyword evidence="6" id="KW-0812">Transmembrane</keyword>
<dbReference type="AlphaFoldDB" id="A0A916SWA4"/>
<keyword evidence="4" id="KW-0804">Transcription</keyword>
<dbReference type="GO" id="GO:0006352">
    <property type="term" value="P:DNA-templated transcription initiation"/>
    <property type="evidence" value="ECO:0007669"/>
    <property type="project" value="InterPro"/>
</dbReference>
<comment type="caution">
    <text evidence="8">The sequence shown here is derived from an EMBL/GenBank/DDBJ whole genome shotgun (WGS) entry which is preliminary data.</text>
</comment>
<evidence type="ECO:0000256" key="3">
    <source>
        <dbReference type="ARBA" id="ARBA00023082"/>
    </source>
</evidence>
<keyword evidence="2" id="KW-0805">Transcription regulation</keyword>
<evidence type="ECO:0000256" key="1">
    <source>
        <dbReference type="ARBA" id="ARBA00010641"/>
    </source>
</evidence>
<keyword evidence="6" id="KW-0472">Membrane</keyword>
<comment type="similarity">
    <text evidence="1">Belongs to the sigma-70 factor family. ECF subfamily.</text>
</comment>
<keyword evidence="3" id="KW-0731">Sigma factor</keyword>
<proteinExistence type="inferred from homology"/>
<organism evidence="8 9">
    <name type="scientific">Flexivirga endophytica</name>
    <dbReference type="NCBI Taxonomy" id="1849103"/>
    <lineage>
        <taxon>Bacteria</taxon>
        <taxon>Bacillati</taxon>
        <taxon>Actinomycetota</taxon>
        <taxon>Actinomycetes</taxon>
        <taxon>Micrococcales</taxon>
        <taxon>Dermacoccaceae</taxon>
        <taxon>Flexivirga</taxon>
    </lineage>
</organism>
<dbReference type="InterPro" id="IPR013249">
    <property type="entry name" value="RNA_pol_sigma70_r4_t2"/>
</dbReference>
<feature type="region of interest" description="Disordered" evidence="5">
    <location>
        <begin position="44"/>
        <end position="81"/>
    </location>
</feature>
<name>A0A916SWA4_9MICO</name>
<evidence type="ECO:0000256" key="6">
    <source>
        <dbReference type="SAM" id="Phobius"/>
    </source>
</evidence>
<sequence>MSARTAELHRAAYLLTADQERAERLVQVTVERLRRDRTPLGQAGTVARHHMARRAATATEPSNAGDGGSPADQQHATIAGMPPRQRAVLMLRILDRYDERSTARELGISTGAVATAEAEAGRILGIAIDSDQCRTALVDFADRATWPDPAATLAGSARAKESARRPWWTYVAALVVVALTVTTVVVTQGWHKDWLRTPDGLNDAHGTHFPTYIDGYKLVTVREAVPGIAQNVTTGKEGAVALPCDVIEPSVRLSVQSEGSDGYEGDSCLDSDLPARLTRVEGRASAIVLGTRRHAYPIAVYTKIPCSEYPVATTDFDVQHNLTLTDARKEAHGGKAPSAAGERPVLTLHGTAAHHNGTFTGTLRLPPAESDLPQVNAVGLLSPTTTGRFRVRIDDLPPTTSCGQPRPPSTDHLLGCSLLDHRVPQITYLQDLPGASDTVQVQIVVKDARGPWTLQVVAGTYGIGAGSPD</sequence>
<dbReference type="GO" id="GO:0016987">
    <property type="term" value="F:sigma factor activity"/>
    <property type="evidence" value="ECO:0007669"/>
    <property type="project" value="UniProtKB-KW"/>
</dbReference>
<dbReference type="InterPro" id="IPR036388">
    <property type="entry name" value="WH-like_DNA-bd_sf"/>
</dbReference>
<protein>
    <recommendedName>
        <fullName evidence="7">RNA polymerase sigma factor 70 region 4 type 2 domain-containing protein</fullName>
    </recommendedName>
</protein>
<evidence type="ECO:0000256" key="5">
    <source>
        <dbReference type="SAM" id="MobiDB-lite"/>
    </source>
</evidence>
<evidence type="ECO:0000313" key="9">
    <source>
        <dbReference type="Proteomes" id="UP000636793"/>
    </source>
</evidence>
<keyword evidence="6" id="KW-1133">Transmembrane helix</keyword>
<reference evidence="8" key="2">
    <citation type="submission" date="2020-09" db="EMBL/GenBank/DDBJ databases">
        <authorList>
            <person name="Sun Q."/>
            <person name="Zhou Y."/>
        </authorList>
    </citation>
    <scope>NUCLEOTIDE SEQUENCE</scope>
    <source>
        <strain evidence="8">CGMCC 1.15085</strain>
    </source>
</reference>
<feature type="domain" description="RNA polymerase sigma factor 70 region 4 type 2" evidence="7">
    <location>
        <begin position="76"/>
        <end position="115"/>
    </location>
</feature>
<gene>
    <name evidence="8" type="ORF">GCM10011492_06780</name>
</gene>
<dbReference type="SUPFAM" id="SSF88659">
    <property type="entry name" value="Sigma3 and sigma4 domains of RNA polymerase sigma factors"/>
    <property type="match status" value="1"/>
</dbReference>
<reference evidence="8" key="1">
    <citation type="journal article" date="2014" name="Int. J. Syst. Evol. Microbiol.">
        <title>Complete genome sequence of Corynebacterium casei LMG S-19264T (=DSM 44701T), isolated from a smear-ripened cheese.</title>
        <authorList>
            <consortium name="US DOE Joint Genome Institute (JGI-PGF)"/>
            <person name="Walter F."/>
            <person name="Albersmeier A."/>
            <person name="Kalinowski J."/>
            <person name="Ruckert C."/>
        </authorList>
    </citation>
    <scope>NUCLEOTIDE SEQUENCE</scope>
    <source>
        <strain evidence="8">CGMCC 1.15085</strain>
    </source>
</reference>
<dbReference type="Gene3D" id="1.10.10.10">
    <property type="entry name" value="Winged helix-like DNA-binding domain superfamily/Winged helix DNA-binding domain"/>
    <property type="match status" value="1"/>
</dbReference>